<dbReference type="PANTHER" id="PTHR12589">
    <property type="entry name" value="PYRUVOYL TETRAHYDROBIOPTERIN SYNTHASE"/>
    <property type="match status" value="1"/>
</dbReference>
<evidence type="ECO:0000256" key="10">
    <source>
        <dbReference type="ARBA" id="ARBA00048807"/>
    </source>
</evidence>
<sequence>MYRLCVRDHFMIAHSFKGEIFGPAQRTHGATYVVDVVFQRPELDQDGLVIDIGLASETVKEVLAGYNFQNLDEVSEFKGRNTTTEFMAKVIFDQLAAAIKAGRMGVTAQGLTHMEIKLHESHVAWASYEGAL</sequence>
<keyword evidence="12" id="KW-1185">Reference proteome</keyword>
<keyword evidence="6" id="KW-0479">Metal-binding</keyword>
<protein>
    <recommendedName>
        <fullName evidence="5">6-carboxy-5,6,7,8-tetrahydropterin synthase</fullName>
        <ecNumber evidence="4">4.1.2.50</ecNumber>
    </recommendedName>
    <alternativeName>
        <fullName evidence="9">Queuosine biosynthesis protein QueD</fullName>
    </alternativeName>
</protein>
<gene>
    <name evidence="11" type="ORF">CPA45_13985</name>
</gene>
<comment type="pathway">
    <text evidence="2">Purine metabolism; 7-cyano-7-deazaguanine biosynthesis.</text>
</comment>
<evidence type="ECO:0000256" key="5">
    <source>
        <dbReference type="ARBA" id="ARBA00018141"/>
    </source>
</evidence>
<dbReference type="Gene3D" id="3.30.479.10">
    <property type="entry name" value="6-pyruvoyl tetrahydropterin synthase/QueD"/>
    <property type="match status" value="1"/>
</dbReference>
<evidence type="ECO:0000256" key="3">
    <source>
        <dbReference type="ARBA" id="ARBA00008900"/>
    </source>
</evidence>
<evidence type="ECO:0000256" key="2">
    <source>
        <dbReference type="ARBA" id="ARBA00005061"/>
    </source>
</evidence>
<comment type="cofactor">
    <cofactor evidence="1">
        <name>Zn(2+)</name>
        <dbReference type="ChEBI" id="CHEBI:29105"/>
    </cofactor>
</comment>
<organism evidence="11 12">
    <name type="scientific">Vreelandella nigrificans</name>
    <dbReference type="NCBI Taxonomy" id="2042704"/>
    <lineage>
        <taxon>Bacteria</taxon>
        <taxon>Pseudomonadati</taxon>
        <taxon>Pseudomonadota</taxon>
        <taxon>Gammaproteobacteria</taxon>
        <taxon>Oceanospirillales</taxon>
        <taxon>Halomonadaceae</taxon>
        <taxon>Vreelandella</taxon>
    </lineage>
</organism>
<evidence type="ECO:0000256" key="6">
    <source>
        <dbReference type="ARBA" id="ARBA00022723"/>
    </source>
</evidence>
<dbReference type="RefSeq" id="WP_096652468.1">
    <property type="nucleotide sequence ID" value="NZ_NWUX01000013.1"/>
</dbReference>
<accession>A0A2A4HL79</accession>
<dbReference type="OrthoDB" id="9787853at2"/>
<comment type="catalytic activity">
    <reaction evidence="10">
        <text>7,8-dihydroneopterin 3'-triphosphate + H2O = 6-carboxy-5,6,7,8-tetrahydropterin + triphosphate + acetaldehyde + 2 H(+)</text>
        <dbReference type="Rhea" id="RHEA:27966"/>
        <dbReference type="ChEBI" id="CHEBI:15343"/>
        <dbReference type="ChEBI" id="CHEBI:15377"/>
        <dbReference type="ChEBI" id="CHEBI:15378"/>
        <dbReference type="ChEBI" id="CHEBI:18036"/>
        <dbReference type="ChEBI" id="CHEBI:58462"/>
        <dbReference type="ChEBI" id="CHEBI:61032"/>
        <dbReference type="EC" id="4.1.2.50"/>
    </reaction>
</comment>
<keyword evidence="8" id="KW-0456">Lyase</keyword>
<dbReference type="InterPro" id="IPR038418">
    <property type="entry name" value="6-PTP_synth/QueD_sf"/>
</dbReference>
<dbReference type="GO" id="GO:0046872">
    <property type="term" value="F:metal ion binding"/>
    <property type="evidence" value="ECO:0007669"/>
    <property type="project" value="UniProtKB-KW"/>
</dbReference>
<evidence type="ECO:0000256" key="8">
    <source>
        <dbReference type="ARBA" id="ARBA00023239"/>
    </source>
</evidence>
<dbReference type="PANTHER" id="PTHR12589:SF7">
    <property type="entry name" value="6-PYRUVOYL TETRAHYDROBIOPTERIN SYNTHASE"/>
    <property type="match status" value="1"/>
</dbReference>
<dbReference type="AlphaFoldDB" id="A0A2A4HL79"/>
<evidence type="ECO:0000256" key="1">
    <source>
        <dbReference type="ARBA" id="ARBA00001947"/>
    </source>
</evidence>
<dbReference type="Pfam" id="PF01242">
    <property type="entry name" value="PTPS"/>
    <property type="match status" value="1"/>
</dbReference>
<dbReference type="InterPro" id="IPR007115">
    <property type="entry name" value="6-PTP_synth/QueD"/>
</dbReference>
<dbReference type="UniPathway" id="UPA00391"/>
<keyword evidence="7" id="KW-0862">Zinc</keyword>
<evidence type="ECO:0000256" key="7">
    <source>
        <dbReference type="ARBA" id="ARBA00022833"/>
    </source>
</evidence>
<dbReference type="EC" id="4.1.2.50" evidence="4"/>
<dbReference type="Proteomes" id="UP000218677">
    <property type="component" value="Unassembled WGS sequence"/>
</dbReference>
<dbReference type="GO" id="GO:0070497">
    <property type="term" value="F:6-carboxytetrahydropterin synthase activity"/>
    <property type="evidence" value="ECO:0007669"/>
    <property type="project" value="UniProtKB-EC"/>
</dbReference>
<evidence type="ECO:0000313" key="11">
    <source>
        <dbReference type="EMBL" id="PCF94955.1"/>
    </source>
</evidence>
<evidence type="ECO:0000313" key="12">
    <source>
        <dbReference type="Proteomes" id="UP000218677"/>
    </source>
</evidence>
<name>A0A2A4HL79_9GAMM</name>
<evidence type="ECO:0000256" key="4">
    <source>
        <dbReference type="ARBA" id="ARBA00012982"/>
    </source>
</evidence>
<comment type="similarity">
    <text evidence="3">Belongs to the PTPS family. QueD subfamily.</text>
</comment>
<reference evidence="12" key="1">
    <citation type="submission" date="2017-09" db="EMBL/GenBank/DDBJ databases">
        <authorList>
            <person name="Cho G.-S."/>
            <person name="Oguntoyinbo F.A."/>
            <person name="Cnockaert M."/>
            <person name="Kabisch J."/>
            <person name="Neve H."/>
            <person name="Bockelmann W."/>
            <person name="Wenning M."/>
            <person name="Franz C.M."/>
            <person name="Vandamme P."/>
        </authorList>
    </citation>
    <scope>NUCLEOTIDE SEQUENCE [LARGE SCALE GENOMIC DNA]</scope>
    <source>
        <strain evidence="12">MBT G8648</strain>
    </source>
</reference>
<comment type="caution">
    <text evidence="11">The sequence shown here is derived from an EMBL/GenBank/DDBJ whole genome shotgun (WGS) entry which is preliminary data.</text>
</comment>
<dbReference type="EMBL" id="NWUX01000013">
    <property type="protein sequence ID" value="PCF94955.1"/>
    <property type="molecule type" value="Genomic_DNA"/>
</dbReference>
<proteinExistence type="inferred from homology"/>
<evidence type="ECO:0000256" key="9">
    <source>
        <dbReference type="ARBA" id="ARBA00031449"/>
    </source>
</evidence>
<dbReference type="SUPFAM" id="SSF55620">
    <property type="entry name" value="Tetrahydrobiopterin biosynthesis enzymes-like"/>
    <property type="match status" value="1"/>
</dbReference>